<comment type="subcellular location">
    <subcellularLocation>
        <location evidence="1">Cytoplasm</location>
        <location evidence="1">Cytoskeleton</location>
        <location evidence="1">Flagellum axoneme</location>
    </subcellularLocation>
</comment>
<accession>A0AAV4NX90</accession>
<evidence type="ECO:0000256" key="10">
    <source>
        <dbReference type="SAM" id="Coils"/>
    </source>
</evidence>
<dbReference type="GO" id="GO:0044782">
    <property type="term" value="P:cilium organization"/>
    <property type="evidence" value="ECO:0007669"/>
    <property type="project" value="TreeGrafter"/>
</dbReference>
<dbReference type="InterPro" id="IPR042618">
    <property type="entry name" value="IQCG"/>
</dbReference>
<keyword evidence="13" id="KW-1185">Reference proteome</keyword>
<evidence type="ECO:0000256" key="8">
    <source>
        <dbReference type="ARBA" id="ARBA00023273"/>
    </source>
</evidence>
<gene>
    <name evidence="12" type="primary">AVEN_31919_1</name>
    <name evidence="12" type="ORF">CEXT_202471</name>
</gene>
<dbReference type="PANTHER" id="PTHR14871">
    <property type="entry name" value="DYNEIN REGULATORY COMPLEX PROTEIN 9"/>
    <property type="match status" value="1"/>
</dbReference>
<protein>
    <recommendedName>
        <fullName evidence="3">Dynein regulatory complex protein 9</fullName>
    </recommendedName>
    <alternativeName>
        <fullName evidence="9">IQ domain-containing protein G</fullName>
    </alternativeName>
</protein>
<sequence length="245" mass="29274">MYAITWDRSGISLHCAIRRLECKRQEIVDQKNVLSIILERDQPLQKHREDVFREMGEMTAENLTFVKEWMQCKLDSKKEYYDHLVKKVREKTEIFITTADGFPTTYFEKEAQMQIHTDIQTISFWLLKSESFIRELEILVRKAFDEWASKKRDISILKKFRKLNLDKIQRINKEIAIREEAIEADRKEREIENALVQEQLKKEEAATLIQACWRGTMVRKHLGPYKIKKKKKKGKKGKKEKKGKK</sequence>
<evidence type="ECO:0000256" key="1">
    <source>
        <dbReference type="ARBA" id="ARBA00004611"/>
    </source>
</evidence>
<keyword evidence="10" id="KW-0175">Coiled coil</keyword>
<organism evidence="12 13">
    <name type="scientific">Caerostris extrusa</name>
    <name type="common">Bark spider</name>
    <name type="synonym">Caerostris bankana</name>
    <dbReference type="NCBI Taxonomy" id="172846"/>
    <lineage>
        <taxon>Eukaryota</taxon>
        <taxon>Metazoa</taxon>
        <taxon>Ecdysozoa</taxon>
        <taxon>Arthropoda</taxon>
        <taxon>Chelicerata</taxon>
        <taxon>Arachnida</taxon>
        <taxon>Araneae</taxon>
        <taxon>Araneomorphae</taxon>
        <taxon>Entelegynae</taxon>
        <taxon>Araneoidea</taxon>
        <taxon>Araneidae</taxon>
        <taxon>Caerostris</taxon>
    </lineage>
</organism>
<keyword evidence="6" id="KW-0969">Cilium</keyword>
<dbReference type="Proteomes" id="UP001054945">
    <property type="component" value="Unassembled WGS sequence"/>
</dbReference>
<dbReference type="PROSITE" id="PS50096">
    <property type="entry name" value="IQ"/>
    <property type="match status" value="1"/>
</dbReference>
<keyword evidence="4" id="KW-0963">Cytoplasm</keyword>
<keyword evidence="8" id="KW-0966">Cell projection</keyword>
<evidence type="ECO:0000256" key="4">
    <source>
        <dbReference type="ARBA" id="ARBA00022490"/>
    </source>
</evidence>
<dbReference type="EMBL" id="BPLR01003762">
    <property type="protein sequence ID" value="GIX88383.1"/>
    <property type="molecule type" value="Genomic_DNA"/>
</dbReference>
<proteinExistence type="inferred from homology"/>
<evidence type="ECO:0000256" key="2">
    <source>
        <dbReference type="ARBA" id="ARBA00008222"/>
    </source>
</evidence>
<evidence type="ECO:0000313" key="13">
    <source>
        <dbReference type="Proteomes" id="UP001054945"/>
    </source>
</evidence>
<dbReference type="AlphaFoldDB" id="A0AAV4NX90"/>
<dbReference type="Pfam" id="PF00612">
    <property type="entry name" value="IQ"/>
    <property type="match status" value="1"/>
</dbReference>
<dbReference type="InterPro" id="IPR000048">
    <property type="entry name" value="IQ_motif_EF-hand-BS"/>
</dbReference>
<evidence type="ECO:0000256" key="7">
    <source>
        <dbReference type="ARBA" id="ARBA00023212"/>
    </source>
</evidence>
<dbReference type="Gene3D" id="1.20.5.190">
    <property type="match status" value="1"/>
</dbReference>
<dbReference type="GO" id="GO:0005737">
    <property type="term" value="C:cytoplasm"/>
    <property type="evidence" value="ECO:0007669"/>
    <property type="project" value="TreeGrafter"/>
</dbReference>
<evidence type="ECO:0000256" key="11">
    <source>
        <dbReference type="SAM" id="MobiDB-lite"/>
    </source>
</evidence>
<feature type="coiled-coil region" evidence="10">
    <location>
        <begin position="177"/>
        <end position="206"/>
    </location>
</feature>
<evidence type="ECO:0000256" key="5">
    <source>
        <dbReference type="ARBA" id="ARBA00022846"/>
    </source>
</evidence>
<dbReference type="GO" id="GO:0031514">
    <property type="term" value="C:motile cilium"/>
    <property type="evidence" value="ECO:0007669"/>
    <property type="project" value="TreeGrafter"/>
</dbReference>
<comment type="similarity">
    <text evidence="2">Belongs to the DRC9 family.</text>
</comment>
<name>A0AAV4NX90_CAEEX</name>
<evidence type="ECO:0000256" key="9">
    <source>
        <dbReference type="ARBA" id="ARBA00032183"/>
    </source>
</evidence>
<dbReference type="PANTHER" id="PTHR14871:SF1">
    <property type="entry name" value="DYNEIN REGULATORY COMPLEX PROTEIN 9"/>
    <property type="match status" value="1"/>
</dbReference>
<feature type="region of interest" description="Disordered" evidence="11">
    <location>
        <begin position="222"/>
        <end position="245"/>
    </location>
</feature>
<evidence type="ECO:0000313" key="12">
    <source>
        <dbReference type="EMBL" id="GIX88383.1"/>
    </source>
</evidence>
<keyword evidence="5" id="KW-0282">Flagellum</keyword>
<reference evidence="12 13" key="1">
    <citation type="submission" date="2021-06" db="EMBL/GenBank/DDBJ databases">
        <title>Caerostris extrusa draft genome.</title>
        <authorList>
            <person name="Kono N."/>
            <person name="Arakawa K."/>
        </authorList>
    </citation>
    <scope>NUCLEOTIDE SEQUENCE [LARGE SCALE GENOMIC DNA]</scope>
</reference>
<dbReference type="SMART" id="SM00015">
    <property type="entry name" value="IQ"/>
    <property type="match status" value="1"/>
</dbReference>
<comment type="caution">
    <text evidence="12">The sequence shown here is derived from an EMBL/GenBank/DDBJ whole genome shotgun (WGS) entry which is preliminary data.</text>
</comment>
<evidence type="ECO:0000256" key="3">
    <source>
        <dbReference type="ARBA" id="ARBA00013738"/>
    </source>
</evidence>
<keyword evidence="7" id="KW-0206">Cytoskeleton</keyword>
<evidence type="ECO:0000256" key="6">
    <source>
        <dbReference type="ARBA" id="ARBA00023069"/>
    </source>
</evidence>